<protein>
    <submittedName>
        <fullName evidence="4">ABC-type multidrug transport system ATPase subunit</fullName>
    </submittedName>
</protein>
<dbReference type="InterPro" id="IPR027417">
    <property type="entry name" value="P-loop_NTPase"/>
</dbReference>
<dbReference type="InterPro" id="IPR003439">
    <property type="entry name" value="ABC_transporter-like_ATP-bd"/>
</dbReference>
<name>A0ABS2PCY4_9BACL</name>
<dbReference type="PANTHER" id="PTHR42734:SF17">
    <property type="entry name" value="METAL TRANSPORT SYSTEM ATP-BINDING PROTEIN TM_0124-RELATED"/>
    <property type="match status" value="1"/>
</dbReference>
<organism evidence="4 5">
    <name type="scientific">Geomicrobium sediminis</name>
    <dbReference type="NCBI Taxonomy" id="1347788"/>
    <lineage>
        <taxon>Bacteria</taxon>
        <taxon>Bacillati</taxon>
        <taxon>Bacillota</taxon>
        <taxon>Bacilli</taxon>
        <taxon>Bacillales</taxon>
        <taxon>Geomicrobium</taxon>
    </lineage>
</organism>
<dbReference type="Proteomes" id="UP000741863">
    <property type="component" value="Unassembled WGS sequence"/>
</dbReference>
<evidence type="ECO:0000256" key="1">
    <source>
        <dbReference type="ARBA" id="ARBA00005417"/>
    </source>
</evidence>
<evidence type="ECO:0000256" key="2">
    <source>
        <dbReference type="ARBA" id="ARBA00022448"/>
    </source>
</evidence>
<dbReference type="PANTHER" id="PTHR42734">
    <property type="entry name" value="METAL TRANSPORT SYSTEM ATP-BINDING PROTEIN TM_0124-RELATED"/>
    <property type="match status" value="1"/>
</dbReference>
<proteinExistence type="inferred from homology"/>
<dbReference type="PROSITE" id="PS50893">
    <property type="entry name" value="ABC_TRANSPORTER_2"/>
    <property type="match status" value="1"/>
</dbReference>
<gene>
    <name evidence="4" type="ORF">JOD17_002261</name>
</gene>
<keyword evidence="2" id="KW-0813">Transport</keyword>
<evidence type="ECO:0000313" key="5">
    <source>
        <dbReference type="Proteomes" id="UP000741863"/>
    </source>
</evidence>
<accession>A0ABS2PCY4</accession>
<dbReference type="CDD" id="cd00267">
    <property type="entry name" value="ABC_ATPase"/>
    <property type="match status" value="1"/>
</dbReference>
<dbReference type="RefSeq" id="WP_204697739.1">
    <property type="nucleotide sequence ID" value="NZ_JAFBEC010000006.1"/>
</dbReference>
<evidence type="ECO:0000313" key="4">
    <source>
        <dbReference type="EMBL" id="MBM7633167.1"/>
    </source>
</evidence>
<dbReference type="EMBL" id="JAFBEC010000006">
    <property type="protein sequence ID" value="MBM7633167.1"/>
    <property type="molecule type" value="Genomic_DNA"/>
</dbReference>
<dbReference type="Pfam" id="PF00005">
    <property type="entry name" value="ABC_tran"/>
    <property type="match status" value="1"/>
</dbReference>
<comment type="caution">
    <text evidence="4">The sequence shown here is derived from an EMBL/GenBank/DDBJ whole genome shotgun (WGS) entry which is preliminary data.</text>
</comment>
<keyword evidence="5" id="KW-1185">Reference proteome</keyword>
<sequence length="209" mass="24244">MITIQNLSYASMIENTNVSFQIGLNYIYGKNGSGKSTFLDCLSGIIHNYSGTITGNDDLIYMNQNLYFSMKLKVKDYVQFVLTLDRVKHTYNDYFAYIESIGLKTFLDEAWNSEVSMLSGGERRKLFFVTMCYLDREWYVFDEPFAGVDDEGKQLLTTILERLVDSKKGVLFTSHERIQFENMNSTMYTLENKQIYAPFEQKQTAISNH</sequence>
<dbReference type="Gene3D" id="3.40.50.300">
    <property type="entry name" value="P-loop containing nucleotide triphosphate hydrolases"/>
    <property type="match status" value="1"/>
</dbReference>
<evidence type="ECO:0000259" key="3">
    <source>
        <dbReference type="PROSITE" id="PS50893"/>
    </source>
</evidence>
<reference evidence="4 5" key="1">
    <citation type="submission" date="2021-01" db="EMBL/GenBank/DDBJ databases">
        <title>Genomic Encyclopedia of Type Strains, Phase IV (KMG-IV): sequencing the most valuable type-strain genomes for metagenomic binning, comparative biology and taxonomic classification.</title>
        <authorList>
            <person name="Goeker M."/>
        </authorList>
    </citation>
    <scope>NUCLEOTIDE SEQUENCE [LARGE SCALE GENOMIC DNA]</scope>
    <source>
        <strain evidence="4 5">DSM 25540</strain>
    </source>
</reference>
<feature type="domain" description="ABC transporter" evidence="3">
    <location>
        <begin position="2"/>
        <end position="209"/>
    </location>
</feature>
<comment type="similarity">
    <text evidence="1">Belongs to the ABC transporter superfamily.</text>
</comment>
<dbReference type="SUPFAM" id="SSF52540">
    <property type="entry name" value="P-loop containing nucleoside triphosphate hydrolases"/>
    <property type="match status" value="1"/>
</dbReference>
<dbReference type="InterPro" id="IPR050153">
    <property type="entry name" value="Metal_Ion_Import_ABC"/>
</dbReference>